<dbReference type="EMBL" id="JAPDDP010000030">
    <property type="protein sequence ID" value="MDA0182074.1"/>
    <property type="molecule type" value="Genomic_DNA"/>
</dbReference>
<dbReference type="AlphaFoldDB" id="A0A9X3S8E2"/>
<evidence type="ECO:0000313" key="2">
    <source>
        <dbReference type="Proteomes" id="UP001147653"/>
    </source>
</evidence>
<organism evidence="1 2">
    <name type="scientific">Solirubrobacter phytolaccae</name>
    <dbReference type="NCBI Taxonomy" id="1404360"/>
    <lineage>
        <taxon>Bacteria</taxon>
        <taxon>Bacillati</taxon>
        <taxon>Actinomycetota</taxon>
        <taxon>Thermoleophilia</taxon>
        <taxon>Solirubrobacterales</taxon>
        <taxon>Solirubrobacteraceae</taxon>
        <taxon>Solirubrobacter</taxon>
    </lineage>
</organism>
<dbReference type="RefSeq" id="WP_270026433.1">
    <property type="nucleotide sequence ID" value="NZ_JAPDDP010000030.1"/>
</dbReference>
<protein>
    <submittedName>
        <fullName evidence="1">Uncharacterized protein</fullName>
    </submittedName>
</protein>
<name>A0A9X3S8E2_9ACTN</name>
<dbReference type="SUPFAM" id="SSF81923">
    <property type="entry name" value="Double Clp-N motif"/>
    <property type="match status" value="1"/>
</dbReference>
<evidence type="ECO:0000313" key="1">
    <source>
        <dbReference type="EMBL" id="MDA0182074.1"/>
    </source>
</evidence>
<keyword evidence="2" id="KW-1185">Reference proteome</keyword>
<dbReference type="InterPro" id="IPR036628">
    <property type="entry name" value="Clp_N_dom_sf"/>
</dbReference>
<dbReference type="Gene3D" id="1.10.1780.10">
    <property type="entry name" value="Clp, N-terminal domain"/>
    <property type="match status" value="1"/>
</dbReference>
<sequence length="159" mass="17511">MHPAAGRILTELQRALTAPEPLEALAALTQLRGALDAYEHEQVRRALRQGESFAAIAREVGISRQAAHRRYRGLTTAEPVYTPRMLRVLQLARGEAARMHAEFVEVEHVARVLAGRARPLSAGIGPTRVGPELRALLRELERPIEVEDLRRAIHAAAAA</sequence>
<reference evidence="1" key="1">
    <citation type="submission" date="2022-10" db="EMBL/GenBank/DDBJ databases">
        <title>The WGS of Solirubrobacter phytolaccae KCTC 29190.</title>
        <authorList>
            <person name="Jiang Z."/>
        </authorList>
    </citation>
    <scope>NUCLEOTIDE SEQUENCE</scope>
    <source>
        <strain evidence="1">KCTC 29190</strain>
    </source>
</reference>
<comment type="caution">
    <text evidence="1">The sequence shown here is derived from an EMBL/GenBank/DDBJ whole genome shotgun (WGS) entry which is preliminary data.</text>
</comment>
<gene>
    <name evidence="1" type="ORF">OJ997_17345</name>
</gene>
<accession>A0A9X3S8E2</accession>
<dbReference type="Proteomes" id="UP001147653">
    <property type="component" value="Unassembled WGS sequence"/>
</dbReference>
<proteinExistence type="predicted"/>